<dbReference type="Proteomes" id="UP000202485">
    <property type="component" value="Unassembled WGS sequence"/>
</dbReference>
<dbReference type="OrthoDB" id="7203912at2"/>
<dbReference type="EMBL" id="FXYG01000003">
    <property type="protein sequence ID" value="SMX45688.1"/>
    <property type="molecule type" value="Genomic_DNA"/>
</dbReference>
<dbReference type="CDD" id="cd17470">
    <property type="entry name" value="T3SS_Flik_C"/>
    <property type="match status" value="1"/>
</dbReference>
<evidence type="ECO:0000259" key="2">
    <source>
        <dbReference type="Pfam" id="PF02120"/>
    </source>
</evidence>
<accession>A0A238KSJ8</accession>
<dbReference type="Gene3D" id="3.30.750.140">
    <property type="match status" value="1"/>
</dbReference>
<feature type="region of interest" description="Disordered" evidence="1">
    <location>
        <begin position="365"/>
        <end position="413"/>
    </location>
</feature>
<proteinExistence type="predicted"/>
<sequence>MPNALTMMTNVISGGKQDWAAKSEPPTKGDSDFAELMAEEEMPNLEAEAKPHPDSRTDPEIVDDDEDTSPDVPQAEPDLAEPLELQGSQQDARLKDTPLSAATPGELPKREATAHATLGASPPAEGRQSTAAAAMHAETYDPDRRSLAGDLGKGTEASERAGNTPSQPTPAAKEQLNATEPGMSGGLHNRKDELRTAAGKEARRDEQATGSGVVVQRPAKPAGQGTEAIIRAQIVGTPERAALKDPTPEDSLHDRMPTQDFGTTPAQRDTGPTNGAPFSGRAEIARAVAGQMAATIVAKPGSGSVEIALTPEELGKVSIKVTGREDGLHMMIVADRPETMDLMRRHVSILSAEFKEMGLGDLSFDLGTSANPDQNAEPPERSTFITAGDLDPATETPARARPTQVDRALDLRL</sequence>
<organism evidence="3 4">
    <name type="scientific">Ruegeria arenilitoris</name>
    <dbReference type="NCBI Taxonomy" id="1173585"/>
    <lineage>
        <taxon>Bacteria</taxon>
        <taxon>Pseudomonadati</taxon>
        <taxon>Pseudomonadota</taxon>
        <taxon>Alphaproteobacteria</taxon>
        <taxon>Rhodobacterales</taxon>
        <taxon>Roseobacteraceae</taxon>
        <taxon>Ruegeria</taxon>
    </lineage>
</organism>
<feature type="compositionally biased region" description="Basic and acidic residues" evidence="1">
    <location>
        <begin position="47"/>
        <end position="59"/>
    </location>
</feature>
<evidence type="ECO:0000313" key="4">
    <source>
        <dbReference type="Proteomes" id="UP000202485"/>
    </source>
</evidence>
<feature type="region of interest" description="Disordered" evidence="1">
    <location>
        <begin position="1"/>
        <end position="224"/>
    </location>
</feature>
<protein>
    <submittedName>
        <fullName evidence="3">Flagellar hook-length control protein FliK</fullName>
    </submittedName>
</protein>
<evidence type="ECO:0000256" key="1">
    <source>
        <dbReference type="SAM" id="MobiDB-lite"/>
    </source>
</evidence>
<gene>
    <name evidence="3" type="ORF">RUA8715_02759</name>
</gene>
<feature type="compositionally biased region" description="Basic and acidic residues" evidence="1">
    <location>
        <begin position="19"/>
        <end position="31"/>
    </location>
</feature>
<dbReference type="AlphaFoldDB" id="A0A238KSJ8"/>
<keyword evidence="3" id="KW-0282">Flagellum</keyword>
<feature type="compositionally biased region" description="Basic and acidic residues" evidence="1">
    <location>
        <begin position="138"/>
        <end position="147"/>
    </location>
</feature>
<dbReference type="Pfam" id="PF02120">
    <property type="entry name" value="Flg_hook"/>
    <property type="match status" value="1"/>
</dbReference>
<evidence type="ECO:0000313" key="3">
    <source>
        <dbReference type="EMBL" id="SMX45688.1"/>
    </source>
</evidence>
<dbReference type="InterPro" id="IPR038610">
    <property type="entry name" value="FliK-like_C_sf"/>
</dbReference>
<dbReference type="RefSeq" id="WP_093964227.1">
    <property type="nucleotide sequence ID" value="NZ_FXYG01000003.1"/>
</dbReference>
<keyword evidence="3" id="KW-0969">Cilium</keyword>
<feature type="compositionally biased region" description="Acidic residues" evidence="1">
    <location>
        <begin position="60"/>
        <end position="69"/>
    </location>
</feature>
<name>A0A238KSJ8_9RHOB</name>
<dbReference type="InterPro" id="IPR021136">
    <property type="entry name" value="Flagellar_hook_control-like_C"/>
</dbReference>
<feature type="domain" description="Flagellar hook-length control protein-like C-terminal" evidence="2">
    <location>
        <begin position="298"/>
        <end position="374"/>
    </location>
</feature>
<reference evidence="4" key="1">
    <citation type="submission" date="2017-05" db="EMBL/GenBank/DDBJ databases">
        <authorList>
            <person name="Rodrigo-Torres L."/>
            <person name="Arahal R. D."/>
            <person name="Lucena T."/>
        </authorList>
    </citation>
    <scope>NUCLEOTIDE SEQUENCE [LARGE SCALE GENOMIC DNA]</scope>
    <source>
        <strain evidence="4">CECT 8715</strain>
    </source>
</reference>
<feature type="compositionally biased region" description="Basic and acidic residues" evidence="1">
    <location>
        <begin position="189"/>
        <end position="207"/>
    </location>
</feature>
<keyword evidence="4" id="KW-1185">Reference proteome</keyword>
<feature type="compositionally biased region" description="Polar residues" evidence="1">
    <location>
        <begin position="1"/>
        <end position="12"/>
    </location>
</feature>
<keyword evidence="3" id="KW-0966">Cell projection</keyword>